<evidence type="ECO:0000313" key="2">
    <source>
        <dbReference type="EMBL" id="MBB4623795.1"/>
    </source>
</evidence>
<evidence type="ECO:0000256" key="1">
    <source>
        <dbReference type="SAM" id="Phobius"/>
    </source>
</evidence>
<gene>
    <name evidence="2" type="ORF">GGQ57_003711</name>
</gene>
<keyword evidence="1" id="KW-0472">Membrane</keyword>
<organism evidence="2 3">
    <name type="scientific">Parabacteroides faecis</name>
    <dbReference type="NCBI Taxonomy" id="1217282"/>
    <lineage>
        <taxon>Bacteria</taxon>
        <taxon>Pseudomonadati</taxon>
        <taxon>Bacteroidota</taxon>
        <taxon>Bacteroidia</taxon>
        <taxon>Bacteroidales</taxon>
        <taxon>Tannerellaceae</taxon>
        <taxon>Parabacteroides</taxon>
    </lineage>
</organism>
<sequence length="79" mass="9144">MRTIEKNKKKQESINLPFSIKWVVKILAVAVGFYVWGVDFIWVVLGVVFCWNILKGIASCLLSLIALIGFFYFLFTHIF</sequence>
<keyword evidence="3" id="KW-1185">Reference proteome</keyword>
<dbReference type="EMBL" id="JACHOC010000007">
    <property type="protein sequence ID" value="MBB4623795.1"/>
    <property type="molecule type" value="Genomic_DNA"/>
</dbReference>
<evidence type="ECO:0000313" key="3">
    <source>
        <dbReference type="Proteomes" id="UP000533637"/>
    </source>
</evidence>
<comment type="caution">
    <text evidence="2">The sequence shown here is derived from an EMBL/GenBank/DDBJ whole genome shotgun (WGS) entry which is preliminary data.</text>
</comment>
<keyword evidence="1" id="KW-0812">Transmembrane</keyword>
<reference evidence="2 3" key="1">
    <citation type="submission" date="2020-08" db="EMBL/GenBank/DDBJ databases">
        <title>Genomic Encyclopedia of Type Strains, Phase IV (KMG-IV): sequencing the most valuable type-strain genomes for metagenomic binning, comparative biology and taxonomic classification.</title>
        <authorList>
            <person name="Goeker M."/>
        </authorList>
    </citation>
    <scope>NUCLEOTIDE SEQUENCE [LARGE SCALE GENOMIC DNA]</scope>
    <source>
        <strain evidence="2 3">DSM 102983</strain>
    </source>
</reference>
<proteinExistence type="predicted"/>
<feature type="transmembrane region" description="Helical" evidence="1">
    <location>
        <begin position="53"/>
        <end position="75"/>
    </location>
</feature>
<dbReference type="RefSeq" id="WP_129734940.1">
    <property type="nucleotide sequence ID" value="NZ_BMPB01000008.1"/>
</dbReference>
<feature type="transmembrane region" description="Helical" evidence="1">
    <location>
        <begin position="22"/>
        <end position="47"/>
    </location>
</feature>
<dbReference type="Proteomes" id="UP000533637">
    <property type="component" value="Unassembled WGS sequence"/>
</dbReference>
<evidence type="ECO:0008006" key="4">
    <source>
        <dbReference type="Google" id="ProtNLM"/>
    </source>
</evidence>
<accession>A0ABR6KQN4</accession>
<protein>
    <recommendedName>
        <fullName evidence="4">Transmembrane protein</fullName>
    </recommendedName>
</protein>
<keyword evidence="1" id="KW-1133">Transmembrane helix</keyword>
<name>A0ABR6KQN4_9BACT</name>